<dbReference type="KEGG" id="ncs:NCAS_0G03830"/>
<dbReference type="HOGENOM" id="CLU_1098749_0_0_1"/>
<dbReference type="EMBL" id="HE576758">
    <property type="protein sequence ID" value="CCC71270.1"/>
    <property type="molecule type" value="Genomic_DNA"/>
</dbReference>
<dbReference type="GeneID" id="96904935"/>
<dbReference type="InParanoid" id="G0VHG4"/>
<dbReference type="RefSeq" id="XP_003677622.1">
    <property type="nucleotide sequence ID" value="XM_003677574.1"/>
</dbReference>
<proteinExistence type="predicted"/>
<gene>
    <name evidence="2" type="primary">NCAS0G03830</name>
    <name evidence="2" type="ordered locus">NCAS_0G03830</name>
</gene>
<sequence>MKTTVFFVMGNGITLVLSELESNTLSDIIDKIRSTQKYSTIFEVLISKMVQYTLNKSTTLSCSYQIIIGKYKQFTGSSNIFKLRSLRQHMIKLGYDLWNFYLYCEQLAIMMIELNTIPLHEVKDIPEHGTHMEMLRCFAKGHKNKAMDLKNIIDDPNALFNKSFKNTLERREASQPATVVGSVMQGIFLSAAMSHNSLFGVSRRNQLNLRRAFYFLKLEKGDEEEERAEEEAEEERMTALYLPDLHTRKFWKK</sequence>
<evidence type="ECO:0000256" key="1">
    <source>
        <dbReference type="SAM" id="SignalP"/>
    </source>
</evidence>
<reference evidence="2 3" key="1">
    <citation type="journal article" date="2011" name="Proc. Natl. Acad. Sci. U.S.A.">
        <title>Evolutionary erosion of yeast sex chromosomes by mating-type switching accidents.</title>
        <authorList>
            <person name="Gordon J.L."/>
            <person name="Armisen D."/>
            <person name="Proux-Wera E."/>
            <person name="Oheigeartaigh S.S."/>
            <person name="Byrne K.P."/>
            <person name="Wolfe K.H."/>
        </authorList>
    </citation>
    <scope>NUCLEOTIDE SEQUENCE [LARGE SCALE GENOMIC DNA]</scope>
    <source>
        <strain evidence="3">ATCC 76901 / BCRC 22586 / CBS 4309 / NBRC 1992 / NRRL Y-12630</strain>
    </source>
</reference>
<name>G0VHG4_NAUCA</name>
<accession>G0VHG4</accession>
<keyword evidence="3" id="KW-1185">Reference proteome</keyword>
<evidence type="ECO:0000313" key="2">
    <source>
        <dbReference type="EMBL" id="CCC71270.1"/>
    </source>
</evidence>
<feature type="chain" id="PRO_5003411123" evidence="1">
    <location>
        <begin position="19"/>
        <end position="253"/>
    </location>
</feature>
<protein>
    <submittedName>
        <fullName evidence="2">Uncharacterized protein</fullName>
    </submittedName>
</protein>
<dbReference type="Proteomes" id="UP000001640">
    <property type="component" value="Chromosome 7"/>
</dbReference>
<organism evidence="2 3">
    <name type="scientific">Naumovozyma castellii</name>
    <name type="common">Yeast</name>
    <name type="synonym">Saccharomyces castellii</name>
    <dbReference type="NCBI Taxonomy" id="27288"/>
    <lineage>
        <taxon>Eukaryota</taxon>
        <taxon>Fungi</taxon>
        <taxon>Dikarya</taxon>
        <taxon>Ascomycota</taxon>
        <taxon>Saccharomycotina</taxon>
        <taxon>Saccharomycetes</taxon>
        <taxon>Saccharomycetales</taxon>
        <taxon>Saccharomycetaceae</taxon>
        <taxon>Naumovozyma</taxon>
    </lineage>
</organism>
<dbReference type="AlphaFoldDB" id="G0VHG4"/>
<keyword evidence="1" id="KW-0732">Signal</keyword>
<reference key="2">
    <citation type="submission" date="2011-08" db="EMBL/GenBank/DDBJ databases">
        <title>Genome sequence of Naumovozyma castellii.</title>
        <authorList>
            <person name="Gordon J.L."/>
            <person name="Armisen D."/>
            <person name="Proux-Wera E."/>
            <person name="OhEigeartaigh S.S."/>
            <person name="Byrne K.P."/>
            <person name="Wolfe K.H."/>
        </authorList>
    </citation>
    <scope>NUCLEOTIDE SEQUENCE</scope>
    <source>
        <strain>Type strain:CBS 4309</strain>
    </source>
</reference>
<feature type="signal peptide" evidence="1">
    <location>
        <begin position="1"/>
        <end position="18"/>
    </location>
</feature>
<evidence type="ECO:0000313" key="3">
    <source>
        <dbReference type="Proteomes" id="UP000001640"/>
    </source>
</evidence>